<dbReference type="InterPro" id="IPR029058">
    <property type="entry name" value="AB_hydrolase_fold"/>
</dbReference>
<sequence length="269" mass="29407">MTMLNGLNYFVAQQGSGAPVWLLLHGFMGSHTDFAKIAPKLAGTVLMPDLLGHGATTSHAAAERYQIERQVADLASLLAKRQVKQVNLLGYSMGGRLALAFALSHPELVHCLILESSSPGLATETERQKRRQHDQILVERLQKNGLAQFVTEWTALPLFASQRKLPAATQQFIRQQRLQQNPAGLALSLQQMGTGSQPNYWPALANFELPVHLIVGAADAKFQATTEKMLARLPNASRTVISNAGHNVHLEQSAAYLATVNQFVQREGS</sequence>
<dbReference type="EMBL" id="CP014873">
    <property type="protein sequence ID" value="ANK62102.1"/>
    <property type="molecule type" value="Genomic_DNA"/>
</dbReference>
<dbReference type="RefSeq" id="WP_068278977.1">
    <property type="nucleotide sequence ID" value="NZ_CP014873.1"/>
</dbReference>
<dbReference type="GO" id="GO:0070205">
    <property type="term" value="F:2-succinyl-6-hydroxy-2,4-cyclohexadiene-1-carboxylate synthase activity"/>
    <property type="evidence" value="ECO:0007669"/>
    <property type="project" value="UniProtKB-UniRule"/>
</dbReference>
<dbReference type="UniPathway" id="UPA00079"/>
<dbReference type="EC" id="4.2.99.20" evidence="3"/>
<dbReference type="GO" id="GO:0009234">
    <property type="term" value="P:menaquinone biosynthetic process"/>
    <property type="evidence" value="ECO:0007669"/>
    <property type="project" value="UniProtKB-UniRule"/>
</dbReference>
<evidence type="ECO:0000256" key="3">
    <source>
        <dbReference type="HAMAP-Rule" id="MF_01660"/>
    </source>
</evidence>
<name>A0A192H1I9_9LACO</name>
<dbReference type="Proteomes" id="UP000078582">
    <property type="component" value="Chromosome"/>
</dbReference>
<comment type="pathway">
    <text evidence="3">Quinol/quinone metabolism; menaquinone biosynthesis.</text>
</comment>
<keyword evidence="5" id="KW-1185">Reference proteome</keyword>
<comment type="catalytic activity">
    <reaction evidence="3">
        <text>5-enolpyruvoyl-6-hydroxy-2-succinyl-cyclohex-3-ene-1-carboxylate = (1R,6R)-6-hydroxy-2-succinyl-cyclohexa-2,4-diene-1-carboxylate + pyruvate</text>
        <dbReference type="Rhea" id="RHEA:25597"/>
        <dbReference type="ChEBI" id="CHEBI:15361"/>
        <dbReference type="ChEBI" id="CHEBI:58689"/>
        <dbReference type="ChEBI" id="CHEBI:58818"/>
        <dbReference type="EC" id="4.2.99.20"/>
    </reaction>
</comment>
<dbReference type="UniPathway" id="UPA01057">
    <property type="reaction ID" value="UER00900"/>
</dbReference>
<dbReference type="InterPro" id="IPR000073">
    <property type="entry name" value="AB_hydrolase_1"/>
</dbReference>
<reference evidence="4 5" key="1">
    <citation type="submission" date="2016-03" db="EMBL/GenBank/DDBJ databases">
        <title>Pediococcus and Lactobacillus from brewery environment - whole genome sequencing and assembly.</title>
        <authorList>
            <person name="Behr J."/>
            <person name="Geissler A.J."/>
            <person name="Vogel R.F."/>
        </authorList>
    </citation>
    <scope>NUCLEOTIDE SEQUENCE [LARGE SCALE GENOMIC DNA]</scope>
    <source>
        <strain evidence="4 5">TMW 1.1989</strain>
    </source>
</reference>
<dbReference type="PANTHER" id="PTHR42916:SF1">
    <property type="entry name" value="PROTEIN PHYLLO, CHLOROPLASTIC"/>
    <property type="match status" value="1"/>
</dbReference>
<comment type="pathway">
    <text evidence="3">Quinol/quinone metabolism; 1,4-dihydroxy-2-naphthoate biosynthesis; 1,4-dihydroxy-2-naphthoate from chorismate: step 3/7.</text>
</comment>
<dbReference type="Pfam" id="PF00561">
    <property type="entry name" value="Abhydrolase_1"/>
    <property type="match status" value="1"/>
</dbReference>
<dbReference type="Gene3D" id="3.40.50.1820">
    <property type="entry name" value="alpha/beta hydrolase"/>
    <property type="match status" value="1"/>
</dbReference>
<dbReference type="OrthoDB" id="9808398at2"/>
<dbReference type="NCBIfam" id="TIGR03695">
    <property type="entry name" value="menH_SHCHC"/>
    <property type="match status" value="1"/>
</dbReference>
<dbReference type="InterPro" id="IPR022485">
    <property type="entry name" value="SHCHC_synthase_MenH"/>
</dbReference>
<accession>A0A192H1I9</accession>
<keyword evidence="2 3" id="KW-0456">Lyase</keyword>
<keyword evidence="1 3" id="KW-0474">Menaquinone biosynthesis</keyword>
<dbReference type="STRING" id="375175.AYR53_04555"/>
<dbReference type="SUPFAM" id="SSF53474">
    <property type="entry name" value="alpha/beta-Hydrolases"/>
    <property type="match status" value="1"/>
</dbReference>
<protein>
    <recommendedName>
        <fullName evidence="3">Putative 2-succinyl-6-hydroxy-2,4-cyclohexadiene-1-carboxylate synthase</fullName>
        <shortName evidence="3">SHCHC synthase</shortName>
        <ecNumber evidence="3">4.2.99.20</ecNumber>
    </recommendedName>
</protein>
<evidence type="ECO:0000313" key="5">
    <source>
        <dbReference type="Proteomes" id="UP000078582"/>
    </source>
</evidence>
<evidence type="ECO:0000256" key="2">
    <source>
        <dbReference type="ARBA" id="ARBA00023239"/>
    </source>
</evidence>
<proteinExistence type="inferred from homology"/>
<gene>
    <name evidence="3" type="primary">menH</name>
    <name evidence="4" type="ORF">AYR53_04555</name>
</gene>
<evidence type="ECO:0000256" key="1">
    <source>
        <dbReference type="ARBA" id="ARBA00022428"/>
    </source>
</evidence>
<comment type="function">
    <text evidence="3">Catalyzes a proton abstraction reaction that results in 2,5-elimination of pyruvate from 2-succinyl-5-enolpyruvyl-6-hydroxy-3-cyclohexene-1-carboxylate (SEPHCHC) and the formation of 2-succinyl-6-hydroxy-2,4-cyclohexadiene-1-carboxylate (SHCHC).</text>
</comment>
<dbReference type="AlphaFoldDB" id="A0A192H1I9"/>
<dbReference type="GeneID" id="42981513"/>
<dbReference type="PRINTS" id="PR00111">
    <property type="entry name" value="ABHYDROLASE"/>
</dbReference>
<evidence type="ECO:0000313" key="4">
    <source>
        <dbReference type="EMBL" id="ANK62102.1"/>
    </source>
</evidence>
<organism evidence="4 5">
    <name type="scientific">Loigolactobacillus backii</name>
    <dbReference type="NCBI Taxonomy" id="375175"/>
    <lineage>
        <taxon>Bacteria</taxon>
        <taxon>Bacillati</taxon>
        <taxon>Bacillota</taxon>
        <taxon>Bacilli</taxon>
        <taxon>Lactobacillales</taxon>
        <taxon>Lactobacillaceae</taxon>
        <taxon>Loigolactobacillus</taxon>
    </lineage>
</organism>
<comment type="subunit">
    <text evidence="3">Monomer.</text>
</comment>
<dbReference type="HAMAP" id="MF_01660">
    <property type="entry name" value="MenH"/>
    <property type="match status" value="1"/>
</dbReference>
<comment type="similarity">
    <text evidence="3">Belongs to the AB hydrolase superfamily. MenH family.</text>
</comment>
<dbReference type="PANTHER" id="PTHR42916">
    <property type="entry name" value="2-SUCCINYL-5-ENOLPYRUVYL-6-HYDROXY-3-CYCLOHEXENE-1-CARBOXYLATE SYNTHASE"/>
    <property type="match status" value="1"/>
</dbReference>